<keyword evidence="17" id="KW-1185">Reference proteome</keyword>
<dbReference type="EMBL" id="PDNW01000007">
    <property type="protein sequence ID" value="PLC49938.1"/>
    <property type="molecule type" value="Genomic_DNA"/>
</dbReference>
<dbReference type="Gene3D" id="3.40.50.11030">
    <property type="entry name" value="Threonylcarbamoyl-AMP synthase, C-terminal domain"/>
    <property type="match status" value="1"/>
</dbReference>
<dbReference type="InterPro" id="IPR050156">
    <property type="entry name" value="TC-AMP_synthase_SUA5"/>
</dbReference>
<feature type="binding site" evidence="14">
    <location>
        <position position="62"/>
    </location>
    <ligand>
        <name>L-threonine</name>
        <dbReference type="ChEBI" id="CHEBI:57926"/>
    </ligand>
</feature>
<keyword evidence="8 13" id="KW-0548">Nucleotidyltransferase</keyword>
<organism evidence="16 17">
    <name type="scientific">Pollutimonas subterranea</name>
    <dbReference type="NCBI Taxonomy" id="2045210"/>
    <lineage>
        <taxon>Bacteria</taxon>
        <taxon>Pseudomonadati</taxon>
        <taxon>Pseudomonadota</taxon>
        <taxon>Betaproteobacteria</taxon>
        <taxon>Burkholderiales</taxon>
        <taxon>Alcaligenaceae</taxon>
        <taxon>Pollutimonas</taxon>
    </lineage>
</organism>
<evidence type="ECO:0000256" key="11">
    <source>
        <dbReference type="ARBA" id="ARBA00029774"/>
    </source>
</evidence>
<dbReference type="InterPro" id="IPR010923">
    <property type="entry name" value="T(6)A37_SUA5"/>
</dbReference>
<dbReference type="GO" id="GO:0005524">
    <property type="term" value="F:ATP binding"/>
    <property type="evidence" value="ECO:0007669"/>
    <property type="project" value="UniProtKB-UniRule"/>
</dbReference>
<dbReference type="GO" id="GO:0005737">
    <property type="term" value="C:cytoplasm"/>
    <property type="evidence" value="ECO:0007669"/>
    <property type="project" value="UniProtKB-SubCell"/>
</dbReference>
<feature type="binding site" evidence="14">
    <location>
        <position position="138"/>
    </location>
    <ligand>
        <name>ATP</name>
        <dbReference type="ChEBI" id="CHEBI:30616"/>
    </ligand>
</feature>
<feature type="domain" description="YrdC-like" evidence="15">
    <location>
        <begin position="8"/>
        <end position="194"/>
    </location>
</feature>
<evidence type="ECO:0000256" key="6">
    <source>
        <dbReference type="ARBA" id="ARBA00022679"/>
    </source>
</evidence>
<feature type="binding site" evidence="14">
    <location>
        <position position="176"/>
    </location>
    <ligand>
        <name>L-threonine</name>
        <dbReference type="ChEBI" id="CHEBI:57926"/>
    </ligand>
</feature>
<feature type="binding site" evidence="14">
    <location>
        <position position="112"/>
    </location>
    <ligand>
        <name>ATP</name>
        <dbReference type="ChEBI" id="CHEBI:30616"/>
    </ligand>
</feature>
<comment type="catalytic activity">
    <reaction evidence="12 13">
        <text>L-threonine + hydrogencarbonate + ATP = L-threonylcarbamoyladenylate + diphosphate + H2O</text>
        <dbReference type="Rhea" id="RHEA:36407"/>
        <dbReference type="ChEBI" id="CHEBI:15377"/>
        <dbReference type="ChEBI" id="CHEBI:17544"/>
        <dbReference type="ChEBI" id="CHEBI:30616"/>
        <dbReference type="ChEBI" id="CHEBI:33019"/>
        <dbReference type="ChEBI" id="CHEBI:57926"/>
        <dbReference type="ChEBI" id="CHEBI:73682"/>
        <dbReference type="EC" id="2.7.7.87"/>
    </reaction>
</comment>
<dbReference type="AlphaFoldDB" id="A0A2N4U4K2"/>
<evidence type="ECO:0000256" key="10">
    <source>
        <dbReference type="ARBA" id="ARBA00022840"/>
    </source>
</evidence>
<comment type="subcellular location">
    <subcellularLocation>
        <location evidence="1 13">Cytoplasm</location>
    </subcellularLocation>
</comment>
<dbReference type="FunFam" id="3.90.870.10:FF:000009">
    <property type="entry name" value="Threonylcarbamoyl-AMP synthase, putative"/>
    <property type="match status" value="1"/>
</dbReference>
<dbReference type="PROSITE" id="PS51163">
    <property type="entry name" value="YRDC"/>
    <property type="match status" value="1"/>
</dbReference>
<dbReference type="PANTHER" id="PTHR17490:SF16">
    <property type="entry name" value="THREONYLCARBAMOYL-AMP SYNTHASE"/>
    <property type="match status" value="1"/>
</dbReference>
<sequence length="321" mass="34115">MLQLTSHPDDLSTAVNLLRAGELVALPFETVYGLAADATNPDALRAIFRAKGRPADHPLIVHLAATEQLSDWVTEVPEVVWRLASAFWPGPLTLVLPAARTVSPLVTGGQTTVALRVPAHPVPQAVLRQFGRGLAAPSANPFGQISPTTAAHVRRHLAGKIAAVVDGGPCLVGIESTIVDLSREHPRILRPGAITTDMLARHLFLAGTVAAAAPRVPGALASHYAPRTPCYRIPAGLAPAGLAEAPFPGRRTGLLAQRPANWPVAKFWPMPSQSEDYARALYAALHEADATSCEVLLIALPPDEPAWAAIHDRLRRATRSL</sequence>
<protein>
    <recommendedName>
        <fullName evidence="4 13">Threonylcarbamoyl-AMP synthase</fullName>
        <shortName evidence="13">TC-AMP synthase</shortName>
        <ecNumber evidence="3 13">2.7.7.87</ecNumber>
    </recommendedName>
    <alternativeName>
        <fullName evidence="11 13">L-threonylcarbamoyladenylate synthase</fullName>
    </alternativeName>
</protein>
<keyword evidence="7 13" id="KW-0819">tRNA processing</keyword>
<evidence type="ECO:0000313" key="16">
    <source>
        <dbReference type="EMBL" id="PLC49938.1"/>
    </source>
</evidence>
<dbReference type="Pfam" id="PF01300">
    <property type="entry name" value="Sua5_yciO_yrdC"/>
    <property type="match status" value="1"/>
</dbReference>
<dbReference type="PIRSF" id="PIRSF004930">
    <property type="entry name" value="Tln_factor_SUA5"/>
    <property type="match status" value="1"/>
</dbReference>
<dbReference type="InterPro" id="IPR006070">
    <property type="entry name" value="Sua5-like_dom"/>
</dbReference>
<keyword evidence="9 13" id="KW-0547">Nucleotide-binding</keyword>
<feature type="binding site" evidence="14">
    <location>
        <position position="136"/>
    </location>
    <ligand>
        <name>L-threonine</name>
        <dbReference type="ChEBI" id="CHEBI:57926"/>
    </ligand>
</feature>
<feature type="binding site" evidence="14">
    <location>
        <position position="30"/>
    </location>
    <ligand>
        <name>L-threonine</name>
        <dbReference type="ChEBI" id="CHEBI:57926"/>
    </ligand>
</feature>
<evidence type="ECO:0000256" key="9">
    <source>
        <dbReference type="ARBA" id="ARBA00022741"/>
    </source>
</evidence>
<evidence type="ECO:0000256" key="14">
    <source>
        <dbReference type="PIRSR" id="PIRSR004930-1"/>
    </source>
</evidence>
<feature type="binding site" evidence="14">
    <location>
        <position position="53"/>
    </location>
    <ligand>
        <name>ATP</name>
        <dbReference type="ChEBI" id="CHEBI:30616"/>
    </ligand>
</feature>
<feature type="binding site" evidence="14">
    <location>
        <position position="224"/>
    </location>
    <ligand>
        <name>ATP</name>
        <dbReference type="ChEBI" id="CHEBI:30616"/>
    </ligand>
</feature>
<evidence type="ECO:0000256" key="3">
    <source>
        <dbReference type="ARBA" id="ARBA00012584"/>
    </source>
</evidence>
<feature type="binding site" evidence="14">
    <location>
        <position position="146"/>
    </location>
    <ligand>
        <name>ATP</name>
        <dbReference type="ChEBI" id="CHEBI:30616"/>
    </ligand>
</feature>
<evidence type="ECO:0000256" key="5">
    <source>
        <dbReference type="ARBA" id="ARBA00022490"/>
    </source>
</evidence>
<dbReference type="InterPro" id="IPR005145">
    <property type="entry name" value="Sua5_C"/>
</dbReference>
<dbReference type="SUPFAM" id="SSF55821">
    <property type="entry name" value="YrdC/RibB"/>
    <property type="match status" value="1"/>
</dbReference>
<dbReference type="Pfam" id="PF03481">
    <property type="entry name" value="Sua5_C"/>
    <property type="match status" value="1"/>
</dbReference>
<comment type="similarity">
    <text evidence="2 13">Belongs to the SUA5 family.</text>
</comment>
<feature type="binding site" evidence="14">
    <location>
        <position position="116"/>
    </location>
    <ligand>
        <name>L-threonine</name>
        <dbReference type="ChEBI" id="CHEBI:57926"/>
    </ligand>
</feature>
<dbReference type="InterPro" id="IPR038385">
    <property type="entry name" value="Sua5/YwlC_C"/>
</dbReference>
<dbReference type="Gene3D" id="3.90.870.10">
    <property type="entry name" value="DHBP synthase"/>
    <property type="match status" value="1"/>
</dbReference>
<evidence type="ECO:0000256" key="2">
    <source>
        <dbReference type="ARBA" id="ARBA00007663"/>
    </source>
</evidence>
<reference evidence="16 17" key="1">
    <citation type="submission" date="2017-10" db="EMBL/GenBank/DDBJ databases">
        <title>Two draft genome sequences of Pusillimonas sp. strains isolated from a nitrate- and radionuclide-contaminated groundwater in Russia.</title>
        <authorList>
            <person name="Grouzdev D.S."/>
            <person name="Tourova T.P."/>
            <person name="Goeva M.A."/>
            <person name="Babich T.L."/>
            <person name="Sokolova D.S."/>
            <person name="Abdullin R."/>
            <person name="Poltaraus A.B."/>
            <person name="Toshchakov S.V."/>
            <person name="Nazina T.N."/>
        </authorList>
    </citation>
    <scope>NUCLEOTIDE SEQUENCE [LARGE SCALE GENOMIC DNA]</scope>
    <source>
        <strain evidence="16 17">JR1/69-3-13</strain>
    </source>
</reference>
<evidence type="ECO:0000256" key="13">
    <source>
        <dbReference type="PIRNR" id="PIRNR004930"/>
    </source>
</evidence>
<feature type="binding site" evidence="14">
    <location>
        <position position="190"/>
    </location>
    <ligand>
        <name>ATP</name>
        <dbReference type="ChEBI" id="CHEBI:30616"/>
    </ligand>
</feature>
<dbReference type="PANTHER" id="PTHR17490">
    <property type="entry name" value="SUA5"/>
    <property type="match status" value="1"/>
</dbReference>
<dbReference type="GO" id="GO:0003725">
    <property type="term" value="F:double-stranded RNA binding"/>
    <property type="evidence" value="ECO:0007669"/>
    <property type="project" value="UniProtKB-UniRule"/>
</dbReference>
<dbReference type="GO" id="GO:0008033">
    <property type="term" value="P:tRNA processing"/>
    <property type="evidence" value="ECO:0007669"/>
    <property type="project" value="UniProtKB-KW"/>
</dbReference>
<comment type="caution">
    <text evidence="16">The sequence shown here is derived from an EMBL/GenBank/DDBJ whole genome shotgun (WGS) entry which is preliminary data.</text>
</comment>
<evidence type="ECO:0000313" key="17">
    <source>
        <dbReference type="Proteomes" id="UP000234190"/>
    </source>
</evidence>
<dbReference type="GO" id="GO:0061710">
    <property type="term" value="F:L-threonylcarbamoyladenylate synthase"/>
    <property type="evidence" value="ECO:0007669"/>
    <property type="project" value="UniProtKB-EC"/>
</dbReference>
<evidence type="ECO:0000256" key="1">
    <source>
        <dbReference type="ARBA" id="ARBA00004496"/>
    </source>
</evidence>
<dbReference type="InterPro" id="IPR017945">
    <property type="entry name" value="DHBP_synth_RibB-like_a/b_dom"/>
</dbReference>
<evidence type="ECO:0000256" key="8">
    <source>
        <dbReference type="ARBA" id="ARBA00022695"/>
    </source>
</evidence>
<comment type="function">
    <text evidence="13">Required for the formation of a threonylcarbamoyl group on adenosine at position 37 (t(6)A37) in tRNAs that read codons beginning with adenine.</text>
</comment>
<evidence type="ECO:0000256" key="7">
    <source>
        <dbReference type="ARBA" id="ARBA00022694"/>
    </source>
</evidence>
<keyword evidence="5 13" id="KW-0963">Cytoplasm</keyword>
<accession>A0A2N4U4K2</accession>
<dbReference type="Proteomes" id="UP000234190">
    <property type="component" value="Unassembled WGS sequence"/>
</dbReference>
<evidence type="ECO:0000259" key="15">
    <source>
        <dbReference type="PROSITE" id="PS51163"/>
    </source>
</evidence>
<dbReference type="GO" id="GO:0006450">
    <property type="term" value="P:regulation of translational fidelity"/>
    <property type="evidence" value="ECO:0007669"/>
    <property type="project" value="TreeGrafter"/>
</dbReference>
<evidence type="ECO:0000256" key="12">
    <source>
        <dbReference type="ARBA" id="ARBA00048366"/>
    </source>
</evidence>
<dbReference type="OrthoDB" id="9814580at2"/>
<dbReference type="GO" id="GO:0000049">
    <property type="term" value="F:tRNA binding"/>
    <property type="evidence" value="ECO:0007669"/>
    <property type="project" value="TreeGrafter"/>
</dbReference>
<gene>
    <name evidence="16" type="ORF">CR159_09810</name>
</gene>
<evidence type="ECO:0000256" key="4">
    <source>
        <dbReference type="ARBA" id="ARBA00015492"/>
    </source>
</evidence>
<keyword evidence="10 13" id="KW-0067">ATP-binding</keyword>
<name>A0A2N4U4K2_9BURK</name>
<dbReference type="EC" id="2.7.7.87" evidence="3 13"/>
<keyword evidence="6 13" id="KW-0808">Transferase</keyword>
<dbReference type="NCBIfam" id="TIGR00057">
    <property type="entry name" value="L-threonylcarbamoyladenylate synthase"/>
    <property type="match status" value="1"/>
</dbReference>
<proteinExistence type="inferred from homology"/>